<keyword evidence="2" id="KW-0809">Transit peptide</keyword>
<reference evidence="4 5" key="1">
    <citation type="submission" date="2012-08" db="EMBL/GenBank/DDBJ databases">
        <title>Oryza genome evolution.</title>
        <authorList>
            <person name="Wing R.A."/>
        </authorList>
    </citation>
    <scope>NUCLEOTIDE SEQUENCE</scope>
</reference>
<dbReference type="AlphaFoldDB" id="A0A0D9XKX6"/>
<dbReference type="Gramene" id="LPERR10G10510.1">
    <property type="protein sequence ID" value="LPERR10G10510.1"/>
    <property type="gene ID" value="LPERR10G10510"/>
</dbReference>
<evidence type="ECO:0000256" key="3">
    <source>
        <dbReference type="PROSITE-ProRule" id="PRU00708"/>
    </source>
</evidence>
<dbReference type="InterPro" id="IPR002885">
    <property type="entry name" value="PPR_rpt"/>
</dbReference>
<dbReference type="PANTHER" id="PTHR47932">
    <property type="entry name" value="ATPASE EXPRESSION PROTEIN 3"/>
    <property type="match status" value="1"/>
</dbReference>
<dbReference type="EnsemblPlants" id="LPERR10G10510.1">
    <property type="protein sequence ID" value="LPERR10G10510.1"/>
    <property type="gene ID" value="LPERR10G10510"/>
</dbReference>
<evidence type="ECO:0008006" key="6">
    <source>
        <dbReference type="Google" id="ProtNLM"/>
    </source>
</evidence>
<keyword evidence="5" id="KW-1185">Reference proteome</keyword>
<name>A0A0D9XKX6_9ORYZ</name>
<dbReference type="InterPro" id="IPR011990">
    <property type="entry name" value="TPR-like_helical_dom_sf"/>
</dbReference>
<proteinExistence type="predicted"/>
<protein>
    <recommendedName>
        <fullName evidence="6">Pentacotripeptide-repeat region of PRORP domain-containing protein</fullName>
    </recommendedName>
</protein>
<keyword evidence="1" id="KW-0677">Repeat</keyword>
<reference evidence="4" key="3">
    <citation type="submission" date="2015-04" db="UniProtKB">
        <authorList>
            <consortium name="EnsemblPlants"/>
        </authorList>
    </citation>
    <scope>IDENTIFICATION</scope>
</reference>
<evidence type="ECO:0000256" key="1">
    <source>
        <dbReference type="ARBA" id="ARBA00022737"/>
    </source>
</evidence>
<evidence type="ECO:0000313" key="5">
    <source>
        <dbReference type="Proteomes" id="UP000032180"/>
    </source>
</evidence>
<dbReference type="eggNOG" id="KOG4197">
    <property type="taxonomic scope" value="Eukaryota"/>
</dbReference>
<dbReference type="Proteomes" id="UP000032180">
    <property type="component" value="Chromosome 10"/>
</dbReference>
<dbReference type="Gene3D" id="1.25.40.10">
    <property type="entry name" value="Tetratricopeptide repeat domain"/>
    <property type="match status" value="2"/>
</dbReference>
<dbReference type="HOGENOM" id="CLU_1367960_0_0_1"/>
<evidence type="ECO:0000256" key="2">
    <source>
        <dbReference type="ARBA" id="ARBA00022946"/>
    </source>
</evidence>
<dbReference type="STRING" id="77586.A0A0D9XKX6"/>
<feature type="repeat" description="PPR" evidence="3">
    <location>
        <begin position="162"/>
        <end position="196"/>
    </location>
</feature>
<feature type="repeat" description="PPR" evidence="3">
    <location>
        <begin position="92"/>
        <end position="126"/>
    </location>
</feature>
<evidence type="ECO:0000313" key="4">
    <source>
        <dbReference type="EnsemblPlants" id="LPERR10G10510.1"/>
    </source>
</evidence>
<organism evidence="4 5">
    <name type="scientific">Leersia perrieri</name>
    <dbReference type="NCBI Taxonomy" id="77586"/>
    <lineage>
        <taxon>Eukaryota</taxon>
        <taxon>Viridiplantae</taxon>
        <taxon>Streptophyta</taxon>
        <taxon>Embryophyta</taxon>
        <taxon>Tracheophyta</taxon>
        <taxon>Spermatophyta</taxon>
        <taxon>Magnoliopsida</taxon>
        <taxon>Liliopsida</taxon>
        <taxon>Poales</taxon>
        <taxon>Poaceae</taxon>
        <taxon>BOP clade</taxon>
        <taxon>Oryzoideae</taxon>
        <taxon>Oryzeae</taxon>
        <taxon>Oryzinae</taxon>
        <taxon>Leersia</taxon>
    </lineage>
</organism>
<accession>A0A0D9XKX6</accession>
<sequence length="200" mass="22174">MQGSSNGVGYGVLSRMVENGVITDFTSLTIVLCMDIALQVTYGTLLHGYATKDVLVEMYKLMDLMTSKSRGDEVMLVFSKLSLQGLRPICPNEVAYRILVDGLCKSGRVDDAMLNFEEMSNEGLTPGIVHKLHNPSRTCKSNLTDDALRMFQNLCLMAWKLETRTFHIMISALLKVGRNDEAMDSFAVLPANGLVPDDWT</sequence>
<dbReference type="GO" id="GO:0003729">
    <property type="term" value="F:mRNA binding"/>
    <property type="evidence" value="ECO:0007669"/>
    <property type="project" value="TreeGrafter"/>
</dbReference>
<dbReference type="NCBIfam" id="TIGR00756">
    <property type="entry name" value="PPR"/>
    <property type="match status" value="1"/>
</dbReference>
<dbReference type="PANTHER" id="PTHR47932:SF2">
    <property type="entry name" value="OS10G0484300 PROTEIN"/>
    <property type="match status" value="1"/>
</dbReference>
<dbReference type="Pfam" id="PF01535">
    <property type="entry name" value="PPR"/>
    <property type="match status" value="2"/>
</dbReference>
<reference evidence="5" key="2">
    <citation type="submission" date="2013-12" db="EMBL/GenBank/DDBJ databases">
        <authorList>
            <person name="Yu Y."/>
            <person name="Lee S."/>
            <person name="de Baynast K."/>
            <person name="Wissotski M."/>
            <person name="Liu L."/>
            <person name="Talag J."/>
            <person name="Goicoechea J."/>
            <person name="Angelova A."/>
            <person name="Jetty R."/>
            <person name="Kudrna D."/>
            <person name="Golser W."/>
            <person name="Rivera L."/>
            <person name="Zhang J."/>
            <person name="Wing R."/>
        </authorList>
    </citation>
    <scope>NUCLEOTIDE SEQUENCE</scope>
</reference>
<dbReference type="PROSITE" id="PS51375">
    <property type="entry name" value="PPR"/>
    <property type="match status" value="2"/>
</dbReference>
<dbReference type="Pfam" id="PF12854">
    <property type="entry name" value="PPR_1"/>
    <property type="match status" value="1"/>
</dbReference>